<evidence type="ECO:0000313" key="4">
    <source>
        <dbReference type="Proteomes" id="UP000295578"/>
    </source>
</evidence>
<keyword evidence="4" id="KW-1185">Reference proteome</keyword>
<organism evidence="3 4">
    <name type="scientific">Actinomadura darangshiensis</name>
    <dbReference type="NCBI Taxonomy" id="705336"/>
    <lineage>
        <taxon>Bacteria</taxon>
        <taxon>Bacillati</taxon>
        <taxon>Actinomycetota</taxon>
        <taxon>Actinomycetes</taxon>
        <taxon>Streptosporangiales</taxon>
        <taxon>Thermomonosporaceae</taxon>
        <taxon>Actinomadura</taxon>
    </lineage>
</organism>
<reference evidence="3 4" key="1">
    <citation type="submission" date="2019-03" db="EMBL/GenBank/DDBJ databases">
        <title>Draft genome sequences of novel Actinobacteria.</title>
        <authorList>
            <person name="Sahin N."/>
            <person name="Ay H."/>
            <person name="Saygin H."/>
        </authorList>
    </citation>
    <scope>NUCLEOTIDE SEQUENCE [LARGE SCALE GENOMIC DNA]</scope>
    <source>
        <strain evidence="3 4">DSM 45941</strain>
    </source>
</reference>
<dbReference type="Pfam" id="PF00571">
    <property type="entry name" value="CBS"/>
    <property type="match status" value="2"/>
</dbReference>
<evidence type="ECO:0000313" key="3">
    <source>
        <dbReference type="EMBL" id="TDD84397.1"/>
    </source>
</evidence>
<proteinExistence type="predicted"/>
<evidence type="ECO:0000259" key="2">
    <source>
        <dbReference type="PROSITE" id="PS51371"/>
    </source>
</evidence>
<dbReference type="Gene3D" id="3.10.580.10">
    <property type="entry name" value="CBS-domain"/>
    <property type="match status" value="1"/>
</dbReference>
<dbReference type="PROSITE" id="PS51371">
    <property type="entry name" value="CBS"/>
    <property type="match status" value="1"/>
</dbReference>
<gene>
    <name evidence="3" type="ORF">E1293_13090</name>
</gene>
<feature type="domain" description="CBS" evidence="2">
    <location>
        <begin position="1"/>
        <end position="65"/>
    </location>
</feature>
<dbReference type="OrthoDB" id="3535009at2"/>
<evidence type="ECO:0000256" key="1">
    <source>
        <dbReference type="PROSITE-ProRule" id="PRU00703"/>
    </source>
</evidence>
<name>A0A4V2YW88_9ACTN</name>
<dbReference type="InterPro" id="IPR046342">
    <property type="entry name" value="CBS_dom_sf"/>
</dbReference>
<dbReference type="CDD" id="cd17788">
    <property type="entry name" value="CBS_pair_bac"/>
    <property type="match status" value="1"/>
</dbReference>
<dbReference type="SMART" id="SM00116">
    <property type="entry name" value="CBS"/>
    <property type="match status" value="2"/>
</dbReference>
<dbReference type="AlphaFoldDB" id="A0A4V2YW88"/>
<dbReference type="SUPFAM" id="SSF54631">
    <property type="entry name" value="CBS-domain pair"/>
    <property type="match status" value="1"/>
</dbReference>
<dbReference type="RefSeq" id="WP_132197395.1">
    <property type="nucleotide sequence ID" value="NZ_SMKY01000045.1"/>
</dbReference>
<protein>
    <submittedName>
        <fullName evidence="3">CBS domain-containing protein</fullName>
    </submittedName>
</protein>
<dbReference type="InterPro" id="IPR000644">
    <property type="entry name" value="CBS_dom"/>
</dbReference>
<sequence length="158" mass="16338">MRAHELAVEFPTVTPDTGALEAARLLAEHHLPGLIVIDADHRPVAVLSAPQLLGAVIPGYVRDDPALARVYDEGHADQLCAPLAAKTVADLLPSDHTAPPVVDAHATAMEIASLMAQARSSVVAVSADPHRTDAPMTGVVTASDLLARLLSAGAPQTT</sequence>
<keyword evidence="1" id="KW-0129">CBS domain</keyword>
<accession>A0A4V2YW88</accession>
<comment type="caution">
    <text evidence="3">The sequence shown here is derived from an EMBL/GenBank/DDBJ whole genome shotgun (WGS) entry which is preliminary data.</text>
</comment>
<dbReference type="EMBL" id="SMKY01000045">
    <property type="protein sequence ID" value="TDD84397.1"/>
    <property type="molecule type" value="Genomic_DNA"/>
</dbReference>
<dbReference type="Proteomes" id="UP000295578">
    <property type="component" value="Unassembled WGS sequence"/>
</dbReference>